<dbReference type="Pfam" id="PF06491">
    <property type="entry name" value="Disulph_isomer"/>
    <property type="match status" value="1"/>
</dbReference>
<dbReference type="AlphaFoldDB" id="A0A382I9A6"/>
<dbReference type="PANTHER" id="PTHR40052:SF2">
    <property type="entry name" value="BACILLIREDOXIN BRXA"/>
    <property type="match status" value="1"/>
</dbReference>
<sequence length="55" mass="5737">MPYDPSLVEPMRKELTNLGVEEMRTAGEVDVALGKVEGTTLVVVNSVCGCAAANA</sequence>
<dbReference type="InterPro" id="IPR009474">
    <property type="entry name" value="BrxB/BrxA"/>
</dbReference>
<dbReference type="EMBL" id="UINC01065613">
    <property type="protein sequence ID" value="SVB95463.1"/>
    <property type="molecule type" value="Genomic_DNA"/>
</dbReference>
<proteinExistence type="predicted"/>
<reference evidence="1" key="1">
    <citation type="submission" date="2018-05" db="EMBL/GenBank/DDBJ databases">
        <authorList>
            <person name="Lanie J.A."/>
            <person name="Ng W.-L."/>
            <person name="Kazmierczak K.M."/>
            <person name="Andrzejewski T.M."/>
            <person name="Davidsen T.M."/>
            <person name="Wayne K.J."/>
            <person name="Tettelin H."/>
            <person name="Glass J.I."/>
            <person name="Rusch D."/>
            <person name="Podicherti R."/>
            <person name="Tsui H.-C.T."/>
            <person name="Winkler M.E."/>
        </authorList>
    </citation>
    <scope>NUCLEOTIDE SEQUENCE</scope>
</reference>
<evidence type="ECO:0008006" key="2">
    <source>
        <dbReference type="Google" id="ProtNLM"/>
    </source>
</evidence>
<organism evidence="1">
    <name type="scientific">marine metagenome</name>
    <dbReference type="NCBI Taxonomy" id="408172"/>
    <lineage>
        <taxon>unclassified sequences</taxon>
        <taxon>metagenomes</taxon>
        <taxon>ecological metagenomes</taxon>
    </lineage>
</organism>
<accession>A0A382I9A6</accession>
<dbReference type="Gene3D" id="3.40.30.10">
    <property type="entry name" value="Glutaredoxin"/>
    <property type="match status" value="1"/>
</dbReference>
<name>A0A382I9A6_9ZZZZ</name>
<feature type="non-terminal residue" evidence="1">
    <location>
        <position position="55"/>
    </location>
</feature>
<evidence type="ECO:0000313" key="1">
    <source>
        <dbReference type="EMBL" id="SVB95463.1"/>
    </source>
</evidence>
<dbReference type="PANTHER" id="PTHR40052">
    <property type="entry name" value="UPF0403 PROTEIN YQIW-RELATED"/>
    <property type="match status" value="1"/>
</dbReference>
<protein>
    <recommendedName>
        <fullName evidence="2">BrxA/BrxB family bacilliredoxin</fullName>
    </recommendedName>
</protein>
<gene>
    <name evidence="1" type="ORF">METZ01_LOCUS248317</name>
</gene>